<evidence type="ECO:0000256" key="1">
    <source>
        <dbReference type="ARBA" id="ARBA00022475"/>
    </source>
</evidence>
<evidence type="ECO:0000256" key="7">
    <source>
        <dbReference type="HAMAP-Rule" id="MF_02065"/>
    </source>
</evidence>
<accession>A0A7V2ZKB1</accession>
<feature type="transmembrane region" description="Helical" evidence="7">
    <location>
        <begin position="14"/>
        <end position="33"/>
    </location>
</feature>
<gene>
    <name evidence="7 8" type="primary">mltG</name>
    <name evidence="8" type="ORF">ENS31_07800</name>
</gene>
<evidence type="ECO:0000256" key="5">
    <source>
        <dbReference type="ARBA" id="ARBA00023239"/>
    </source>
</evidence>
<organism evidence="8">
    <name type="scientific">Ignavibacterium album</name>
    <dbReference type="NCBI Taxonomy" id="591197"/>
    <lineage>
        <taxon>Bacteria</taxon>
        <taxon>Pseudomonadati</taxon>
        <taxon>Ignavibacteriota</taxon>
        <taxon>Ignavibacteria</taxon>
        <taxon>Ignavibacteriales</taxon>
        <taxon>Ignavibacteriaceae</taxon>
        <taxon>Ignavibacterium</taxon>
    </lineage>
</organism>
<keyword evidence="6 7" id="KW-0961">Cell wall biogenesis/degradation</keyword>
<dbReference type="HAMAP" id="MF_02065">
    <property type="entry name" value="MltG"/>
    <property type="match status" value="1"/>
</dbReference>
<dbReference type="InterPro" id="IPR003770">
    <property type="entry name" value="MLTG-like"/>
</dbReference>
<comment type="catalytic activity">
    <reaction evidence="7">
        <text>a peptidoglycan chain = a peptidoglycan chain with N-acetyl-1,6-anhydromuramyl-[peptide] at the reducing end + a peptidoglycan chain with N-acetylglucosamine at the non-reducing end.</text>
        <dbReference type="EC" id="4.2.2.29"/>
    </reaction>
</comment>
<proteinExistence type="inferred from homology"/>
<dbReference type="EMBL" id="DSUJ01000008">
    <property type="protein sequence ID" value="HFI91418.1"/>
    <property type="molecule type" value="Genomic_DNA"/>
</dbReference>
<comment type="similarity">
    <text evidence="7">Belongs to the transglycosylase MltG family.</text>
</comment>
<evidence type="ECO:0000256" key="2">
    <source>
        <dbReference type="ARBA" id="ARBA00022692"/>
    </source>
</evidence>
<keyword evidence="5 7" id="KW-0456">Lyase</keyword>
<dbReference type="GO" id="GO:0008932">
    <property type="term" value="F:lytic endotransglycosylase activity"/>
    <property type="evidence" value="ECO:0007669"/>
    <property type="project" value="UniProtKB-UniRule"/>
</dbReference>
<evidence type="ECO:0000256" key="3">
    <source>
        <dbReference type="ARBA" id="ARBA00022989"/>
    </source>
</evidence>
<dbReference type="NCBIfam" id="TIGR00247">
    <property type="entry name" value="endolytic transglycosylase MltG"/>
    <property type="match status" value="1"/>
</dbReference>
<evidence type="ECO:0000256" key="6">
    <source>
        <dbReference type="ARBA" id="ARBA00023316"/>
    </source>
</evidence>
<comment type="function">
    <text evidence="7">Functions as a peptidoglycan terminase that cleaves nascent peptidoglycan strands endolytically to terminate their elongation.</text>
</comment>
<dbReference type="GO" id="GO:0005886">
    <property type="term" value="C:plasma membrane"/>
    <property type="evidence" value="ECO:0007669"/>
    <property type="project" value="UniProtKB-SubCell"/>
</dbReference>
<evidence type="ECO:0000313" key="8">
    <source>
        <dbReference type="EMBL" id="HFI91418.1"/>
    </source>
</evidence>
<keyword evidence="3 7" id="KW-1133">Transmembrane helix</keyword>
<dbReference type="Gene3D" id="3.30.1490.480">
    <property type="entry name" value="Endolytic murein transglycosylase"/>
    <property type="match status" value="1"/>
</dbReference>
<dbReference type="EC" id="4.2.2.29" evidence="7"/>
<protein>
    <recommendedName>
        <fullName evidence="7">Endolytic murein transglycosylase</fullName>
        <ecNumber evidence="7">4.2.2.29</ecNumber>
    </recommendedName>
    <alternativeName>
        <fullName evidence="7">Peptidoglycan lytic transglycosylase</fullName>
    </alternativeName>
    <alternativeName>
        <fullName evidence="7">Peptidoglycan polymerization terminase</fullName>
    </alternativeName>
</protein>
<dbReference type="AlphaFoldDB" id="A0A7V2ZKB1"/>
<comment type="caution">
    <text evidence="8">The sequence shown here is derived from an EMBL/GenBank/DDBJ whole genome shotgun (WGS) entry which is preliminary data.</text>
</comment>
<dbReference type="CDD" id="cd08010">
    <property type="entry name" value="MltG_like"/>
    <property type="match status" value="1"/>
</dbReference>
<comment type="subcellular location">
    <subcellularLocation>
        <location evidence="7">Cell membrane</location>
        <topology evidence="7">Single-pass membrane protein</topology>
    </subcellularLocation>
</comment>
<dbReference type="GO" id="GO:0071555">
    <property type="term" value="P:cell wall organization"/>
    <property type="evidence" value="ECO:0007669"/>
    <property type="project" value="UniProtKB-KW"/>
</dbReference>
<dbReference type="PANTHER" id="PTHR30518:SF2">
    <property type="entry name" value="ENDOLYTIC MUREIN TRANSGLYCOSYLASE"/>
    <property type="match status" value="1"/>
</dbReference>
<dbReference type="GO" id="GO:0009252">
    <property type="term" value="P:peptidoglycan biosynthetic process"/>
    <property type="evidence" value="ECO:0007669"/>
    <property type="project" value="UniProtKB-UniRule"/>
</dbReference>
<evidence type="ECO:0000256" key="4">
    <source>
        <dbReference type="ARBA" id="ARBA00023136"/>
    </source>
</evidence>
<dbReference type="PANTHER" id="PTHR30518">
    <property type="entry name" value="ENDOLYTIC MUREIN TRANSGLYCOSYLASE"/>
    <property type="match status" value="1"/>
</dbReference>
<reference evidence="8" key="1">
    <citation type="journal article" date="2020" name="mSystems">
        <title>Genome- and Community-Level Interaction Insights into Carbon Utilization and Element Cycling Functions of Hydrothermarchaeota in Hydrothermal Sediment.</title>
        <authorList>
            <person name="Zhou Z."/>
            <person name="Liu Y."/>
            <person name="Xu W."/>
            <person name="Pan J."/>
            <person name="Luo Z.H."/>
            <person name="Li M."/>
        </authorList>
    </citation>
    <scope>NUCLEOTIDE SEQUENCE [LARGE SCALE GENOMIC DNA]</scope>
    <source>
        <strain evidence="8">SpSt-479</strain>
    </source>
</reference>
<feature type="site" description="Important for catalytic activity" evidence="7">
    <location>
        <position position="223"/>
    </location>
</feature>
<dbReference type="Gene3D" id="3.30.160.60">
    <property type="entry name" value="Classic Zinc Finger"/>
    <property type="match status" value="1"/>
</dbReference>
<keyword evidence="1 7" id="KW-1003">Cell membrane</keyword>
<keyword evidence="2 7" id="KW-0812">Transmembrane</keyword>
<sequence>MANNSSKILNRKQWLFVLFVFLILLLSGYYLLFSPNNYNLEEPLVFEIRSGETFQSVTNRLNSLGIVPNKTVFRVVAFVYGAETKIKAARFRVENGLSYLDLIDLLINGPADYLRSIRVNDGQTIKWLAGKVRRDLRMDSTAFYQKAHDKEFIKSLGLNVPSLEGYLFSKTYQIYERSDPEEVLKIFYDSLKEFWTDTLQLRADSLKLSQHQILTLASIIKGETNEVDEMPRISGVYHNRLKKGMKLQADPTVQYLMRNGWKRLTYQDLTIDSPYNTYRYYGLPPAPINNPGASAILAALYPEKHDFYFFVADGKGRHKFARNYSEHLRNVREYRKWIAQQK</sequence>
<dbReference type="Pfam" id="PF02618">
    <property type="entry name" value="YceG"/>
    <property type="match status" value="1"/>
</dbReference>
<keyword evidence="4 7" id="KW-0472">Membrane</keyword>
<name>A0A7V2ZKB1_9BACT</name>